<dbReference type="AlphaFoldDB" id="A0A136IQI3"/>
<keyword evidence="8 10" id="KW-0456">Lyase</keyword>
<reference evidence="12" key="1">
    <citation type="submission" date="2016-02" db="EMBL/GenBank/DDBJ databases">
        <title>Draft genome sequence of Microdochium bolleyi, a fungal endophyte of beachgrass.</title>
        <authorList>
            <consortium name="DOE Joint Genome Institute"/>
            <person name="David A.S."/>
            <person name="May G."/>
            <person name="Haridas S."/>
            <person name="Lim J."/>
            <person name="Wang M."/>
            <person name="Labutti K."/>
            <person name="Lipzen A."/>
            <person name="Barry K."/>
            <person name="Grigoriev I.V."/>
        </authorList>
    </citation>
    <scope>NUCLEOTIDE SEQUENCE [LARGE SCALE GENOMIC DNA]</scope>
    <source>
        <strain evidence="12">J235TASD1</strain>
    </source>
</reference>
<dbReference type="Proteomes" id="UP000070501">
    <property type="component" value="Unassembled WGS sequence"/>
</dbReference>
<comment type="subcellular location">
    <subcellularLocation>
        <location evidence="3 10">Secreted</location>
    </subcellularLocation>
</comment>
<evidence type="ECO:0000256" key="9">
    <source>
        <dbReference type="ARBA" id="ARBA00025679"/>
    </source>
</evidence>
<comment type="similarity">
    <text evidence="4 10">Belongs to the polysaccharide lyase 3 family.</text>
</comment>
<proteinExistence type="inferred from homology"/>
<dbReference type="GO" id="GO:0005576">
    <property type="term" value="C:extracellular region"/>
    <property type="evidence" value="ECO:0007669"/>
    <property type="project" value="UniProtKB-SubCell"/>
</dbReference>
<evidence type="ECO:0000256" key="10">
    <source>
        <dbReference type="RuleBase" id="RU367009"/>
    </source>
</evidence>
<dbReference type="STRING" id="196109.A0A136IQI3"/>
<dbReference type="GO" id="GO:0045490">
    <property type="term" value="P:pectin catabolic process"/>
    <property type="evidence" value="ECO:0007669"/>
    <property type="project" value="TreeGrafter"/>
</dbReference>
<dbReference type="PANTHER" id="PTHR33407">
    <property type="entry name" value="PECTATE LYASE F-RELATED"/>
    <property type="match status" value="1"/>
</dbReference>
<evidence type="ECO:0000313" key="12">
    <source>
        <dbReference type="Proteomes" id="UP000070501"/>
    </source>
</evidence>
<organism evidence="11 12">
    <name type="scientific">Microdochium bolleyi</name>
    <dbReference type="NCBI Taxonomy" id="196109"/>
    <lineage>
        <taxon>Eukaryota</taxon>
        <taxon>Fungi</taxon>
        <taxon>Dikarya</taxon>
        <taxon>Ascomycota</taxon>
        <taxon>Pezizomycotina</taxon>
        <taxon>Sordariomycetes</taxon>
        <taxon>Xylariomycetidae</taxon>
        <taxon>Xylariales</taxon>
        <taxon>Microdochiaceae</taxon>
        <taxon>Microdochium</taxon>
    </lineage>
</organism>
<evidence type="ECO:0000256" key="6">
    <source>
        <dbReference type="ARBA" id="ARBA00022729"/>
    </source>
</evidence>
<evidence type="ECO:0000256" key="7">
    <source>
        <dbReference type="ARBA" id="ARBA00022837"/>
    </source>
</evidence>
<evidence type="ECO:0000256" key="3">
    <source>
        <dbReference type="ARBA" id="ARBA00004613"/>
    </source>
</evidence>
<dbReference type="InterPro" id="IPR004898">
    <property type="entry name" value="Pectate_lyase_PlyH/PlyE-like"/>
</dbReference>
<dbReference type="InterPro" id="IPR012334">
    <property type="entry name" value="Pectin_lyas_fold"/>
</dbReference>
<dbReference type="GO" id="GO:0030570">
    <property type="term" value="F:pectate lyase activity"/>
    <property type="evidence" value="ECO:0007669"/>
    <property type="project" value="UniProtKB-UniRule"/>
</dbReference>
<dbReference type="PANTHER" id="PTHR33407:SF9">
    <property type="entry name" value="PECTATE LYASE F-RELATED"/>
    <property type="match status" value="1"/>
</dbReference>
<dbReference type="InParanoid" id="A0A136IQI3"/>
<gene>
    <name evidence="11" type="ORF">Micbo1qcDRAFT_125253</name>
</gene>
<dbReference type="Gene3D" id="2.160.20.10">
    <property type="entry name" value="Single-stranded right-handed beta-helix, Pectin lyase-like"/>
    <property type="match status" value="1"/>
</dbReference>
<dbReference type="Pfam" id="PF03211">
    <property type="entry name" value="Pectate_lyase"/>
    <property type="match status" value="1"/>
</dbReference>
<dbReference type="EMBL" id="KQ964264">
    <property type="protein sequence ID" value="KXJ87164.1"/>
    <property type="molecule type" value="Genomic_DNA"/>
</dbReference>
<comment type="catalytic activity">
    <reaction evidence="1 10">
        <text>Eliminative cleavage of (1-&gt;4)-alpha-D-galacturonan to give oligosaccharides with 4-deoxy-alpha-D-galact-4-enuronosyl groups at their non-reducing ends.</text>
        <dbReference type="EC" id="4.2.2.2"/>
    </reaction>
</comment>
<evidence type="ECO:0000313" key="11">
    <source>
        <dbReference type="EMBL" id="KXJ87164.1"/>
    </source>
</evidence>
<evidence type="ECO:0000256" key="8">
    <source>
        <dbReference type="ARBA" id="ARBA00023239"/>
    </source>
</evidence>
<evidence type="ECO:0000256" key="1">
    <source>
        <dbReference type="ARBA" id="ARBA00000695"/>
    </source>
</evidence>
<evidence type="ECO:0000256" key="2">
    <source>
        <dbReference type="ARBA" id="ARBA00001913"/>
    </source>
</evidence>
<dbReference type="EC" id="4.2.2.2" evidence="10"/>
<name>A0A136IQI3_9PEZI</name>
<evidence type="ECO:0000256" key="4">
    <source>
        <dbReference type="ARBA" id="ARBA00006463"/>
    </source>
</evidence>
<comment type="function">
    <text evidence="9 10">Pectinolytic enzyme consist of four classes of enzymes: pectin lyase, polygalacturonase, pectin methylesterase and rhamnogalacturonase. Among pectinolytic enzymes, pectin lyase is the most important in depolymerization of pectin, since it cleaves internal glycosidic bonds of highly methylated pectins. Favors pectate, the anion, over pectin, the methyl ester.</text>
</comment>
<comment type="cofactor">
    <cofactor evidence="2 10">
        <name>Ca(2+)</name>
        <dbReference type="ChEBI" id="CHEBI:29108"/>
    </cofactor>
</comment>
<accession>A0A136IQI3</accession>
<dbReference type="InterPro" id="IPR011050">
    <property type="entry name" value="Pectin_lyase_fold/virulence"/>
</dbReference>
<protein>
    <recommendedName>
        <fullName evidence="10">Pectate lyase</fullName>
        <ecNumber evidence="10">4.2.2.2</ecNumber>
    </recommendedName>
</protein>
<keyword evidence="6" id="KW-0732">Signal</keyword>
<sequence>MTAAPRAAEIAQSLARRQQPNPAGSSVLSKVMTIAAGQSFDGGNAMFDRGVACTGQQEGGSADAVFILEKGASLANVIIGPNQIEGVHCQGSCTLTNVWWSAVCEDAFSIKTQDAGETTHIRGGGARGAEDKVVQHNGGGTVVIEDFTVSDFGKLYRSCGNCKSMPARHVRVVGGSATDGKLLVGINPNMGDTASIEGVKITGVDEKCTAFKGVTDGSEPVKVGPCEGV</sequence>
<keyword evidence="5 10" id="KW-0964">Secreted</keyword>
<evidence type="ECO:0000256" key="5">
    <source>
        <dbReference type="ARBA" id="ARBA00022525"/>
    </source>
</evidence>
<keyword evidence="7 10" id="KW-0106">Calcium</keyword>
<dbReference type="SUPFAM" id="SSF51126">
    <property type="entry name" value="Pectin lyase-like"/>
    <property type="match status" value="1"/>
</dbReference>
<dbReference type="OrthoDB" id="441042at2759"/>
<keyword evidence="12" id="KW-1185">Reference proteome</keyword>